<keyword evidence="3" id="KW-1185">Reference proteome</keyword>
<reference evidence="2 3" key="1">
    <citation type="journal article" date="2012" name="Proc. Natl. Acad. Sci. U.S.A.">
        <title>Comparative genomics of Ceriporiopsis subvermispora and Phanerochaete chrysosporium provide insight into selective ligninolysis.</title>
        <authorList>
            <person name="Fernandez-Fueyo E."/>
            <person name="Ruiz-Duenas F.J."/>
            <person name="Ferreira P."/>
            <person name="Floudas D."/>
            <person name="Hibbett D.S."/>
            <person name="Canessa P."/>
            <person name="Larrondo L.F."/>
            <person name="James T.Y."/>
            <person name="Seelenfreund D."/>
            <person name="Lobos S."/>
            <person name="Polanco R."/>
            <person name="Tello M."/>
            <person name="Honda Y."/>
            <person name="Watanabe T."/>
            <person name="Watanabe T."/>
            <person name="Ryu J.S."/>
            <person name="Kubicek C.P."/>
            <person name="Schmoll M."/>
            <person name="Gaskell J."/>
            <person name="Hammel K.E."/>
            <person name="St John F.J."/>
            <person name="Vanden Wymelenberg A."/>
            <person name="Sabat G."/>
            <person name="Splinter BonDurant S."/>
            <person name="Syed K."/>
            <person name="Yadav J.S."/>
            <person name="Doddapaneni H."/>
            <person name="Subramanian V."/>
            <person name="Lavin J.L."/>
            <person name="Oguiza J.A."/>
            <person name="Perez G."/>
            <person name="Pisabarro A.G."/>
            <person name="Ramirez L."/>
            <person name="Santoyo F."/>
            <person name="Master E."/>
            <person name="Coutinho P.M."/>
            <person name="Henrissat B."/>
            <person name="Lombard V."/>
            <person name="Magnuson J.K."/>
            <person name="Kuees U."/>
            <person name="Hori C."/>
            <person name="Igarashi K."/>
            <person name="Samejima M."/>
            <person name="Held B.W."/>
            <person name="Barry K.W."/>
            <person name="LaButti K.M."/>
            <person name="Lapidus A."/>
            <person name="Lindquist E.A."/>
            <person name="Lucas S.M."/>
            <person name="Riley R."/>
            <person name="Salamov A.A."/>
            <person name="Hoffmeister D."/>
            <person name="Schwenk D."/>
            <person name="Hadar Y."/>
            <person name="Yarden O."/>
            <person name="de Vries R.P."/>
            <person name="Wiebenga A."/>
            <person name="Stenlid J."/>
            <person name="Eastwood D."/>
            <person name="Grigoriev I.V."/>
            <person name="Berka R.M."/>
            <person name="Blanchette R.A."/>
            <person name="Kersten P."/>
            <person name="Martinez A.T."/>
            <person name="Vicuna R."/>
            <person name="Cullen D."/>
        </authorList>
    </citation>
    <scope>NUCLEOTIDE SEQUENCE [LARGE SCALE GENOMIC DNA]</scope>
    <source>
        <strain evidence="2 3">B</strain>
    </source>
</reference>
<sequence>MATRLLGACTRRLSAVLGAGALSVNSSGKKFKTAERAGGGVAGAQGHEDANDRAWMDRRGKIERAGMLGQGERWQGERATRGYEQN</sequence>
<dbReference type="Proteomes" id="UP000016930">
    <property type="component" value="Unassembled WGS sequence"/>
</dbReference>
<evidence type="ECO:0000313" key="3">
    <source>
        <dbReference type="Proteomes" id="UP000016930"/>
    </source>
</evidence>
<dbReference type="EMBL" id="KB445910">
    <property type="protein sequence ID" value="EMD30660.1"/>
    <property type="molecule type" value="Genomic_DNA"/>
</dbReference>
<dbReference type="AlphaFoldDB" id="M2QF63"/>
<organism evidence="2 3">
    <name type="scientific">Ceriporiopsis subvermispora (strain B)</name>
    <name type="common">White-rot fungus</name>
    <name type="synonym">Gelatoporia subvermispora</name>
    <dbReference type="NCBI Taxonomy" id="914234"/>
    <lineage>
        <taxon>Eukaryota</taxon>
        <taxon>Fungi</taxon>
        <taxon>Dikarya</taxon>
        <taxon>Basidiomycota</taxon>
        <taxon>Agaricomycotina</taxon>
        <taxon>Agaricomycetes</taxon>
        <taxon>Polyporales</taxon>
        <taxon>Gelatoporiaceae</taxon>
        <taxon>Gelatoporia</taxon>
    </lineage>
</organism>
<feature type="compositionally biased region" description="Basic and acidic residues" evidence="1">
    <location>
        <begin position="74"/>
        <end position="86"/>
    </location>
</feature>
<gene>
    <name evidence="2" type="ORF">CERSUDRAFT_89723</name>
</gene>
<name>M2QF63_CERS8</name>
<evidence type="ECO:0000313" key="2">
    <source>
        <dbReference type="EMBL" id="EMD30660.1"/>
    </source>
</evidence>
<protein>
    <submittedName>
        <fullName evidence="2">Uncharacterized protein</fullName>
    </submittedName>
</protein>
<proteinExistence type="predicted"/>
<feature type="region of interest" description="Disordered" evidence="1">
    <location>
        <begin position="66"/>
        <end position="86"/>
    </location>
</feature>
<evidence type="ECO:0000256" key="1">
    <source>
        <dbReference type="SAM" id="MobiDB-lite"/>
    </source>
</evidence>
<dbReference type="HOGENOM" id="CLU_2497675_0_0_1"/>
<accession>M2QF63</accession>